<dbReference type="EMBL" id="CP002858">
    <property type="protein sequence ID" value="AEI15815.1"/>
    <property type="molecule type" value="Genomic_DNA"/>
</dbReference>
<proteinExistence type="predicted"/>
<dbReference type="SUPFAM" id="SSF52172">
    <property type="entry name" value="CheY-like"/>
    <property type="match status" value="1"/>
</dbReference>
<dbReference type="PROSITE" id="PS50110">
    <property type="entry name" value="RESPONSE_REGULATORY"/>
    <property type="match status" value="1"/>
</dbReference>
<accession>F8E5X4</accession>
<reference evidence="4" key="2">
    <citation type="submission" date="2011-06" db="EMBL/GenBank/DDBJ databases">
        <title>The complete genome of Flexistipes sinusarabici DSM 4947.</title>
        <authorList>
            <person name="Lucas S."/>
            <person name="Han J."/>
            <person name="Lapidus A."/>
            <person name="Bruce D."/>
            <person name="Goodwin L."/>
            <person name="Pitluck S."/>
            <person name="Peters L."/>
            <person name="Kyrpides N."/>
            <person name="Mavromatis K."/>
            <person name="Ivanova N."/>
            <person name="Mikhailova N."/>
            <person name="Chertkov O."/>
            <person name="Detter J.C."/>
            <person name="Tapia R."/>
            <person name="Han C."/>
            <person name="Land M."/>
            <person name="Hauser L."/>
            <person name="Markowitz V."/>
            <person name="Cheng J.-F."/>
            <person name="Hugenholtz P."/>
            <person name="Woyke T."/>
            <person name="Wu D."/>
            <person name="Spring S."/>
            <person name="Schroeder M."/>
            <person name="Brambilla E."/>
            <person name="Klenk H.-P."/>
            <person name="Eisen J.A."/>
        </authorList>
    </citation>
    <scope>NUCLEOTIDE SEQUENCE [LARGE SCALE GENOMIC DNA]</scope>
    <source>
        <strain evidence="4">DSM 4947 / MAS 10</strain>
    </source>
</reference>
<comment type="caution">
    <text evidence="1">Lacks conserved residue(s) required for the propagation of feature annotation.</text>
</comment>
<dbReference type="Gene3D" id="3.40.50.2300">
    <property type="match status" value="1"/>
</dbReference>
<evidence type="ECO:0000313" key="3">
    <source>
        <dbReference type="EMBL" id="AEI15815.1"/>
    </source>
</evidence>
<dbReference type="RefSeq" id="WP_013887259.1">
    <property type="nucleotide sequence ID" value="NC_015672.1"/>
</dbReference>
<protein>
    <recommendedName>
        <fullName evidence="2">Response regulatory domain-containing protein</fullName>
    </recommendedName>
</protein>
<gene>
    <name evidence="3" type="ordered locus">Flexsi_2193</name>
</gene>
<evidence type="ECO:0000313" key="4">
    <source>
        <dbReference type="Proteomes" id="UP000006621"/>
    </source>
</evidence>
<evidence type="ECO:0000256" key="1">
    <source>
        <dbReference type="PROSITE-ProRule" id="PRU00169"/>
    </source>
</evidence>
<dbReference type="InterPro" id="IPR011006">
    <property type="entry name" value="CheY-like_superfamily"/>
</dbReference>
<dbReference type="HOGENOM" id="CLU_1784002_0_0_0"/>
<dbReference type="AlphaFoldDB" id="F8E5X4"/>
<dbReference type="InterPro" id="IPR001789">
    <property type="entry name" value="Sig_transdc_resp-reg_receiver"/>
</dbReference>
<feature type="domain" description="Response regulatory" evidence="2">
    <location>
        <begin position="27"/>
        <end position="144"/>
    </location>
</feature>
<dbReference type="eggNOG" id="COG0784">
    <property type="taxonomic scope" value="Bacteria"/>
</dbReference>
<dbReference type="STRING" id="717231.Flexsi_2193"/>
<sequence length="145" mass="16679">MYSLHLINKNIGKFYENIPFSGLTSLRFMIVDENVQDRESLKNVLEFLGYSVVSVAGYTEASKHIRAGENYEFIITAIRSDSCMDFEKFLLSVKDFLEDSSVVIASERAEESCFQSFENDEKIAGAIHKPYKMEELERIIKSVRQ</sequence>
<keyword evidence="4" id="KW-1185">Reference proteome</keyword>
<evidence type="ECO:0000259" key="2">
    <source>
        <dbReference type="PROSITE" id="PS50110"/>
    </source>
</evidence>
<organism evidence="3 4">
    <name type="scientific">Flexistipes sinusarabici (strain ATCC 49648 / DSM 4947 / MAS 10)</name>
    <dbReference type="NCBI Taxonomy" id="717231"/>
    <lineage>
        <taxon>Bacteria</taxon>
        <taxon>Pseudomonadati</taxon>
        <taxon>Deferribacterota</taxon>
        <taxon>Deferribacteres</taxon>
        <taxon>Deferribacterales</taxon>
        <taxon>Flexistipitaceae</taxon>
        <taxon>Flexistipes</taxon>
    </lineage>
</organism>
<dbReference type="KEGG" id="fsi:Flexsi_2193"/>
<reference evidence="3 4" key="1">
    <citation type="journal article" date="2011" name="Stand. Genomic Sci.">
        <title>Genome sequence of the moderately thermophilic halophile Flexistipes sinusarabici strain (MAS10).</title>
        <authorList>
            <person name="Lapidus A."/>
            <person name="Chertkov O."/>
            <person name="Nolan M."/>
            <person name="Lucas S."/>
            <person name="Hammon N."/>
            <person name="Deshpande S."/>
            <person name="Cheng J.F."/>
            <person name="Tapia R."/>
            <person name="Han C."/>
            <person name="Goodwin L."/>
            <person name="Pitluck S."/>
            <person name="Liolios K."/>
            <person name="Pagani I."/>
            <person name="Ivanova N."/>
            <person name="Huntemann M."/>
            <person name="Mavromatis K."/>
            <person name="Mikhailova N."/>
            <person name="Pati A."/>
            <person name="Chen A."/>
            <person name="Palaniappan K."/>
            <person name="Land M."/>
            <person name="Hauser L."/>
            <person name="Brambilla E.M."/>
            <person name="Rohde M."/>
            <person name="Abt B."/>
            <person name="Spring S."/>
            <person name="Goker M."/>
            <person name="Bristow J."/>
            <person name="Eisen J.A."/>
            <person name="Markowitz V."/>
            <person name="Hugenholtz P."/>
            <person name="Kyrpides N.C."/>
            <person name="Klenk H.P."/>
            <person name="Woyke T."/>
        </authorList>
    </citation>
    <scope>NUCLEOTIDE SEQUENCE [LARGE SCALE GENOMIC DNA]</scope>
    <source>
        <strain evidence="4">DSM 4947 / MAS 10</strain>
    </source>
</reference>
<name>F8E5X4_FLESM</name>
<dbReference type="Proteomes" id="UP000006621">
    <property type="component" value="Chromosome"/>
</dbReference>
<dbReference type="GO" id="GO:0000160">
    <property type="term" value="P:phosphorelay signal transduction system"/>
    <property type="evidence" value="ECO:0007669"/>
    <property type="project" value="InterPro"/>
</dbReference>